<name>A0A7W9YSK8_9BACL</name>
<accession>A0A7W9YSK8</accession>
<dbReference type="EMBL" id="JACHES010000004">
    <property type="protein sequence ID" value="MBB6176411.1"/>
    <property type="molecule type" value="Genomic_DNA"/>
</dbReference>
<proteinExistence type="predicted"/>
<comment type="caution">
    <text evidence="1">The sequence shown here is derived from an EMBL/GenBank/DDBJ whole genome shotgun (WGS) entry which is preliminary data.</text>
</comment>
<protein>
    <submittedName>
        <fullName evidence="1">Uncharacterized protein</fullName>
    </submittedName>
</protein>
<gene>
    <name evidence="1" type="ORF">HNQ82_001225</name>
</gene>
<reference evidence="1 2" key="1">
    <citation type="submission" date="2020-08" db="EMBL/GenBank/DDBJ databases">
        <title>Genomic Encyclopedia of Type Strains, Phase IV (KMG-IV): sequencing the most valuable type-strain genomes for metagenomic binning, comparative biology and taxonomic classification.</title>
        <authorList>
            <person name="Goeker M."/>
        </authorList>
    </citation>
    <scope>NUCLEOTIDE SEQUENCE [LARGE SCALE GENOMIC DNA]</scope>
    <source>
        <strain evidence="1 2">DSM 23211</strain>
    </source>
</reference>
<dbReference type="RefSeq" id="WP_183248018.1">
    <property type="nucleotide sequence ID" value="NZ_JACHES010000004.1"/>
</dbReference>
<evidence type="ECO:0000313" key="1">
    <source>
        <dbReference type="EMBL" id="MBB6176411.1"/>
    </source>
</evidence>
<dbReference type="Proteomes" id="UP000523528">
    <property type="component" value="Unassembled WGS sequence"/>
</dbReference>
<keyword evidence="2" id="KW-1185">Reference proteome</keyword>
<dbReference type="AlphaFoldDB" id="A0A7W9YSK8"/>
<sequence length="116" mass="13713">MDLHNLLDEFEHACRGGDYEISKQLKKEIVKLLDSEEEKTAAVLADLCRRIDWLTQELERQKSFWMRKYVNEKEKAEKYKRALENIEALEFFTNFSDKEKIAAALYHAKNALEGNE</sequence>
<organism evidence="1 2">
    <name type="scientific">Anoxybacillus tengchongensis</name>
    <dbReference type="NCBI Taxonomy" id="576944"/>
    <lineage>
        <taxon>Bacteria</taxon>
        <taxon>Bacillati</taxon>
        <taxon>Bacillota</taxon>
        <taxon>Bacilli</taxon>
        <taxon>Bacillales</taxon>
        <taxon>Anoxybacillaceae</taxon>
        <taxon>Anoxybacillus</taxon>
    </lineage>
</organism>
<evidence type="ECO:0000313" key="2">
    <source>
        <dbReference type="Proteomes" id="UP000523528"/>
    </source>
</evidence>